<feature type="binding site" description="covalent" evidence="9">
    <location>
        <position position="315"/>
    </location>
    <ligand>
        <name>heme c</name>
        <dbReference type="ChEBI" id="CHEBI:61717"/>
        <label>3</label>
    </ligand>
</feature>
<feature type="binding site" description="axial binding residue" evidence="10">
    <location>
        <position position="190"/>
    </location>
    <ligand>
        <name>heme c</name>
        <dbReference type="ChEBI" id="CHEBI:61717"/>
        <label>2</label>
    </ligand>
    <ligandPart>
        <name>Fe</name>
        <dbReference type="ChEBI" id="CHEBI:18248"/>
    </ligandPart>
</feature>
<dbReference type="STRING" id="160488.PP_2479"/>
<feature type="binding site" description="axial binding residue" evidence="10">
    <location>
        <position position="44"/>
    </location>
    <ligand>
        <name>heme c</name>
        <dbReference type="ChEBI" id="CHEBI:61717"/>
        <label>1</label>
    </ligand>
    <ligandPart>
        <name>Fe</name>
        <dbReference type="ChEBI" id="CHEBI:18248"/>
    </ligandPart>
</feature>
<evidence type="ECO:0000313" key="15">
    <source>
        <dbReference type="Proteomes" id="UP000000556"/>
    </source>
</evidence>
<evidence type="ECO:0000256" key="6">
    <source>
        <dbReference type="ARBA" id="ARBA00022737"/>
    </source>
</evidence>
<reference evidence="14 15" key="2">
    <citation type="journal article" date="2016" name="Environ. Microbiol.">
        <title>The revisited genome of Pseudomonas putida KT2440 enlightens its value as a robust metabolic chassis.</title>
        <authorList>
            <person name="Belda E."/>
            <person name="van Heck R.G."/>
            <person name="Lopez-Sanchez M.J."/>
            <person name="Cruveiller S."/>
            <person name="Barbe V."/>
            <person name="Fraser C."/>
            <person name="Klenk H.P."/>
            <person name="Petersen J."/>
            <person name="Morgat A."/>
            <person name="Nikel P.I."/>
            <person name="Vallenet D."/>
            <person name="Rouy Z."/>
            <person name="Sekowska A."/>
            <person name="Martins Dos Santos V.A."/>
            <person name="de Lorenzo V."/>
            <person name="Danchin A."/>
            <person name="Medigue C."/>
        </authorList>
    </citation>
    <scope>NUCLEOTIDE SEQUENCE [LARGE SCALE GENOMIC DNA]</scope>
    <source>
        <strain evidence="15">ATCC 47054 / DSM 6125 / CFBP 8728 / NCIMB 11950 / KT2440</strain>
    </source>
</reference>
<evidence type="ECO:0000256" key="8">
    <source>
        <dbReference type="ARBA" id="ARBA00023136"/>
    </source>
</evidence>
<feature type="domain" description="Cytochrome c" evidence="13">
    <location>
        <begin position="299"/>
        <end position="386"/>
    </location>
</feature>
<dbReference type="EMBL" id="AE015451">
    <property type="protein sequence ID" value="AAN68091.1"/>
    <property type="molecule type" value="Genomic_DNA"/>
</dbReference>
<dbReference type="SUPFAM" id="SSF46626">
    <property type="entry name" value="Cytochrome c"/>
    <property type="match status" value="3"/>
</dbReference>
<dbReference type="GO" id="GO:0016614">
    <property type="term" value="F:oxidoreductase activity, acting on CH-OH group of donors"/>
    <property type="evidence" value="ECO:0007669"/>
    <property type="project" value="InterPro"/>
</dbReference>
<feature type="region of interest" description="Disordered" evidence="11">
    <location>
        <begin position="277"/>
        <end position="298"/>
    </location>
</feature>
<evidence type="ECO:0000256" key="4">
    <source>
        <dbReference type="ARBA" id="ARBA00022723"/>
    </source>
</evidence>
<organism evidence="14 15">
    <name type="scientific">Pseudomonas putida (strain ATCC 47054 / DSM 6125 / CFBP 8728 / NCIMB 11950 / KT2440)</name>
    <dbReference type="NCBI Taxonomy" id="160488"/>
    <lineage>
        <taxon>Bacteria</taxon>
        <taxon>Pseudomonadati</taxon>
        <taxon>Pseudomonadota</taxon>
        <taxon>Gammaproteobacteria</taxon>
        <taxon>Pseudomonadales</taxon>
        <taxon>Pseudomonadaceae</taxon>
        <taxon>Pseudomonas</taxon>
    </lineage>
</organism>
<reference evidence="14 15" key="1">
    <citation type="journal article" date="2002" name="Environ. Microbiol.">
        <title>Complete genome sequence and comparative analysis of the metabolically versatile Pseudomonas putida KT2440.</title>
        <authorList>
            <person name="Nelson K.E."/>
            <person name="Weinel C."/>
            <person name="Paulsen I.T."/>
            <person name="Dodson R.J."/>
            <person name="Hilbert H."/>
            <person name="Martins dos Santos V.A."/>
            <person name="Fouts D.E."/>
            <person name="Gill S.R."/>
            <person name="Pop M."/>
            <person name="Holmes M."/>
            <person name="Brinkac L."/>
            <person name="Beanan M."/>
            <person name="DeBoy R.T."/>
            <person name="Daugherty S."/>
            <person name="Kolonay J."/>
            <person name="Madupu R."/>
            <person name="Nelson W."/>
            <person name="White O."/>
            <person name="Peterson J."/>
            <person name="Khouri H."/>
            <person name="Hance I."/>
            <person name="Chris Lee P."/>
            <person name="Holtzapple E."/>
            <person name="Scanlan D."/>
            <person name="Tran K."/>
            <person name="Moazzez A."/>
            <person name="Utterback T."/>
            <person name="Rizzo M."/>
            <person name="Lee K."/>
            <person name="Kosack D."/>
            <person name="Moestl D."/>
            <person name="Wedler H."/>
            <person name="Lauber J."/>
            <person name="Stjepandic D."/>
            <person name="Hoheisel J."/>
            <person name="Straetz M."/>
            <person name="Heim S."/>
            <person name="Kiewitz C."/>
            <person name="Eisen J.A."/>
            <person name="Timmis K.N."/>
            <person name="Dusterhoft A."/>
            <person name="Tummler B."/>
            <person name="Fraser C.M."/>
        </authorList>
    </citation>
    <scope>NUCLEOTIDE SEQUENCE [LARGE SCALE GENOMIC DNA]</scope>
    <source>
        <strain evidence="15">ATCC 47054 / DSM 6125 / CFBP 8728 / NCIMB 11950 / KT2440</strain>
    </source>
</reference>
<dbReference type="PANTHER" id="PTHR35008">
    <property type="entry name" value="BLL4482 PROTEIN-RELATED"/>
    <property type="match status" value="1"/>
</dbReference>
<evidence type="ECO:0000256" key="2">
    <source>
        <dbReference type="ARBA" id="ARBA00022475"/>
    </source>
</evidence>
<dbReference type="PaxDb" id="160488-PP_2479"/>
<dbReference type="GO" id="GO:0005506">
    <property type="term" value="F:iron ion binding"/>
    <property type="evidence" value="ECO:0007669"/>
    <property type="project" value="InterPro"/>
</dbReference>
<dbReference type="Proteomes" id="UP000000556">
    <property type="component" value="Chromosome"/>
</dbReference>
<dbReference type="OrthoDB" id="9811281at2"/>
<comment type="cofactor">
    <cofactor evidence="9">
        <name>heme c</name>
        <dbReference type="ChEBI" id="CHEBI:61717"/>
    </cofactor>
    <text evidence="9">Binds 3 heme c groups covalently per subunit.</text>
</comment>
<dbReference type="InterPro" id="IPR014353">
    <property type="entry name" value="Membr-bd_ADH_cyt_c"/>
</dbReference>
<dbReference type="GO" id="GO:0005886">
    <property type="term" value="C:plasma membrane"/>
    <property type="evidence" value="ECO:0007669"/>
    <property type="project" value="UniProtKB-SubCell"/>
</dbReference>
<dbReference type="Gene3D" id="1.10.760.10">
    <property type="entry name" value="Cytochrome c-like domain"/>
    <property type="match status" value="2"/>
</dbReference>
<evidence type="ECO:0000256" key="3">
    <source>
        <dbReference type="ARBA" id="ARBA00022617"/>
    </source>
</evidence>
<dbReference type="KEGG" id="ppu:PP_2479"/>
<feature type="domain" description="Cytochrome c" evidence="13">
    <location>
        <begin position="26"/>
        <end position="129"/>
    </location>
</feature>
<dbReference type="PATRIC" id="fig|160488.4.peg.2627"/>
<feature type="binding site" description="covalent" evidence="9">
    <location>
        <position position="186"/>
    </location>
    <ligand>
        <name>heme c</name>
        <dbReference type="ChEBI" id="CHEBI:61717"/>
        <label>2</label>
    </ligand>
</feature>
<dbReference type="GO" id="GO:0009055">
    <property type="term" value="F:electron transfer activity"/>
    <property type="evidence" value="ECO:0007669"/>
    <property type="project" value="InterPro"/>
</dbReference>
<keyword evidence="3 9" id="KW-0349">Heme</keyword>
<accession>Q88K14</accession>
<dbReference type="PhylomeDB" id="Q88K14"/>
<dbReference type="InterPro" id="IPR051459">
    <property type="entry name" value="Cytochrome_c-type_DH"/>
</dbReference>
<evidence type="ECO:0000256" key="11">
    <source>
        <dbReference type="SAM" id="MobiDB-lite"/>
    </source>
</evidence>
<evidence type="ECO:0000259" key="13">
    <source>
        <dbReference type="PROSITE" id="PS51007"/>
    </source>
</evidence>
<dbReference type="InterPro" id="IPR036909">
    <property type="entry name" value="Cyt_c-like_dom_sf"/>
</dbReference>
<feature type="binding site" description="covalent" evidence="9">
    <location>
        <position position="312"/>
    </location>
    <ligand>
        <name>heme c</name>
        <dbReference type="ChEBI" id="CHEBI:61717"/>
        <label>3</label>
    </ligand>
</feature>
<dbReference type="PROSITE" id="PS51007">
    <property type="entry name" value="CYTC"/>
    <property type="match status" value="3"/>
</dbReference>
<dbReference type="InterPro" id="IPR009056">
    <property type="entry name" value="Cyt_c-like_dom"/>
</dbReference>
<comment type="subcellular location">
    <subcellularLocation>
        <location evidence="1">Cell membrane</location>
    </subcellularLocation>
</comment>
<dbReference type="DNASU" id="1045648"/>
<dbReference type="GO" id="GO:0020037">
    <property type="term" value="F:heme binding"/>
    <property type="evidence" value="ECO:0007669"/>
    <property type="project" value="InterPro"/>
</dbReference>
<dbReference type="eggNOG" id="COG2010">
    <property type="taxonomic scope" value="Bacteria"/>
</dbReference>
<feature type="domain" description="Cytochrome c" evidence="13">
    <location>
        <begin position="171"/>
        <end position="280"/>
    </location>
</feature>
<evidence type="ECO:0000256" key="5">
    <source>
        <dbReference type="ARBA" id="ARBA00022729"/>
    </source>
</evidence>
<dbReference type="AlphaFoldDB" id="Q88K14"/>
<evidence type="ECO:0000256" key="1">
    <source>
        <dbReference type="ARBA" id="ARBA00004236"/>
    </source>
</evidence>
<keyword evidence="5 12" id="KW-0732">Signal</keyword>
<protein>
    <submittedName>
        <fullName evidence="14">Cytochrome c family protein</fullName>
    </submittedName>
</protein>
<keyword evidence="8" id="KW-0472">Membrane</keyword>
<dbReference type="PIRSF" id="PIRSF000018">
    <property type="entry name" value="Mb_ADH_cyt_c"/>
    <property type="match status" value="1"/>
</dbReference>
<keyword evidence="4 10" id="KW-0479">Metal-binding</keyword>
<feature type="binding site" description="covalent" evidence="9">
    <location>
        <position position="43"/>
    </location>
    <ligand>
        <name>heme c</name>
        <dbReference type="ChEBI" id="CHEBI:61717"/>
        <label>1</label>
    </ligand>
</feature>
<feature type="binding site" description="covalent" evidence="9">
    <location>
        <position position="40"/>
    </location>
    <ligand>
        <name>heme c</name>
        <dbReference type="ChEBI" id="CHEBI:61717"/>
        <label>1</label>
    </ligand>
</feature>
<dbReference type="PANTHER" id="PTHR35008:SF8">
    <property type="entry name" value="ALCOHOL DEHYDROGENASE CYTOCHROME C SUBUNIT"/>
    <property type="match status" value="1"/>
</dbReference>
<feature type="chain" id="PRO_5004301773" evidence="12">
    <location>
        <begin position="24"/>
        <end position="407"/>
    </location>
</feature>
<dbReference type="HOGENOM" id="CLU_028594_0_0_6"/>
<evidence type="ECO:0000256" key="12">
    <source>
        <dbReference type="SAM" id="SignalP"/>
    </source>
</evidence>
<gene>
    <name evidence="14" type="ordered locus">PP_2479</name>
</gene>
<feature type="binding site" description="covalent" evidence="9">
    <location>
        <position position="189"/>
    </location>
    <ligand>
        <name>heme c</name>
        <dbReference type="ChEBI" id="CHEBI:61717"/>
        <label>2</label>
    </ligand>
</feature>
<evidence type="ECO:0000256" key="9">
    <source>
        <dbReference type="PIRSR" id="PIRSR000018-50"/>
    </source>
</evidence>
<name>Q88K14_PSEPK</name>
<keyword evidence="6" id="KW-0677">Repeat</keyword>
<keyword evidence="15" id="KW-1185">Reference proteome</keyword>
<sequence>MMKLISNVLTLASAALLAQAAYAQEDLLAKGEYLTRAANCVACHTVPGGQPFAGGVEFKLPFGSLFSPNITPDPQTGIGAWTDDEFVSALQTGIGRDGKHYYPAFPYTSYSKMSRDDILAIKGYLDSLQPVEQAPRENHIGFPFNQRWGMVFWNLLFLNDEPFQADSQRSAEWNRGKYLVEGPGHCGECHSPRNLFQAVSSERSLAGNLIQGWNAYNISADPVHGIGAWPTDVLAGYLKDGAAPGLGLSSGPMAEVVENSLRHLTDADRQAIAVFLKDSPPRSEGVPRPQQVTLAEPGSGSALGNKLFAEACASCHRWDGTGNQSQTAMLLGLKTVNDPAASNLLGILLSGHGAADAPVNRRMPSFGNIYTDQELAALSSFMLQRFGESGAQVSVPAVAKRRTESLH</sequence>
<keyword evidence="2" id="KW-1003">Cell membrane</keyword>
<dbReference type="BioCyc" id="PPUT160488:G1G01-2654-MONOMER"/>
<evidence type="ECO:0000256" key="10">
    <source>
        <dbReference type="PIRSR" id="PIRSR000018-51"/>
    </source>
</evidence>
<evidence type="ECO:0000256" key="7">
    <source>
        <dbReference type="ARBA" id="ARBA00023004"/>
    </source>
</evidence>
<feature type="signal peptide" evidence="12">
    <location>
        <begin position="1"/>
        <end position="23"/>
    </location>
</feature>
<dbReference type="Pfam" id="PF00034">
    <property type="entry name" value="Cytochrom_C"/>
    <property type="match status" value="2"/>
</dbReference>
<evidence type="ECO:0000313" key="14">
    <source>
        <dbReference type="EMBL" id="AAN68091.1"/>
    </source>
</evidence>
<keyword evidence="7 10" id="KW-0408">Iron</keyword>
<feature type="binding site" description="axial binding residue" evidence="10">
    <location>
        <position position="316"/>
    </location>
    <ligand>
        <name>heme c</name>
        <dbReference type="ChEBI" id="CHEBI:61717"/>
        <label>3</label>
    </ligand>
    <ligandPart>
        <name>Fe</name>
        <dbReference type="ChEBI" id="CHEBI:18248"/>
    </ligandPart>
</feature>
<proteinExistence type="predicted"/>